<evidence type="ECO:0008006" key="4">
    <source>
        <dbReference type="Google" id="ProtNLM"/>
    </source>
</evidence>
<accession>A0A2S4PWL5</accession>
<keyword evidence="1" id="KW-1133">Transmembrane helix</keyword>
<reference evidence="2 3" key="1">
    <citation type="submission" date="2017-10" db="EMBL/GenBank/DDBJ databases">
        <title>Development of genomic resources for the powdery mildew, Erysiphe pulchra.</title>
        <authorList>
            <person name="Wadl P.A."/>
            <person name="Mack B.M."/>
            <person name="Moore G."/>
            <person name="Beltz S.B."/>
        </authorList>
    </citation>
    <scope>NUCLEOTIDE SEQUENCE [LARGE SCALE GENOMIC DNA]</scope>
    <source>
        <strain evidence="2">Cflorida</strain>
    </source>
</reference>
<organism evidence="2 3">
    <name type="scientific">Erysiphe pulchra</name>
    <dbReference type="NCBI Taxonomy" id="225359"/>
    <lineage>
        <taxon>Eukaryota</taxon>
        <taxon>Fungi</taxon>
        <taxon>Dikarya</taxon>
        <taxon>Ascomycota</taxon>
        <taxon>Pezizomycotina</taxon>
        <taxon>Leotiomycetes</taxon>
        <taxon>Erysiphales</taxon>
        <taxon>Erysiphaceae</taxon>
        <taxon>Erysiphe</taxon>
    </lineage>
</organism>
<sequence>MTFTQPNYERLPRSSSDLSHEAIDVDFSEKPTLYRYFSLQFRKTRRILSLFRRSFNLLSLFLVLLALQLIFNGSYIESNAPKFIPDFQEKVFIAANIADGDLINNAWGSSLLTLVDLIGADRVFVSIYGLPTTALSQLAEMLKCEHKIVSEELEPVSLDSLPRTLLPNGDRRIKRISFLAEIRNKALQPLGELEKKGTKFNKVLFINDVFFNPSEALRLIWGTNVNVNGKAEYKAACAADFINSWKFYDTFATRDAEGYSMGLPIFPWFSSKGGAASRKDVLAGRDSVRVKSCWGGMVSFDARYFMSTTQENSGAIKNTSYSSNVTFPVRFRSEPEAFWDASECCLVHADIMALPSFYLPSTGIDSLNTGIFMNPYVRTAYSAQALVWIPFIKRFERLMAPMQWIISWVAKLPRYNYRRLEKPGQIIGDRVWHNFNTTHNVSDISQGNSRSYSRHTEGDSLDKSGTFWLKYGYYKDFKRTSRQGGYCGVRQLMVLKEKGYSQEDNGKGGKNWDNLLDIVPPLDI</sequence>
<evidence type="ECO:0000313" key="2">
    <source>
        <dbReference type="EMBL" id="POS86434.1"/>
    </source>
</evidence>
<feature type="transmembrane region" description="Helical" evidence="1">
    <location>
        <begin position="55"/>
        <end position="76"/>
    </location>
</feature>
<dbReference type="Pfam" id="PF11735">
    <property type="entry name" value="CAP59_mtransfer"/>
    <property type="match status" value="1"/>
</dbReference>
<dbReference type="STRING" id="225359.A0A2S4PWL5"/>
<gene>
    <name evidence="2" type="ORF">EPUL_002644</name>
</gene>
<dbReference type="OrthoDB" id="262547at2759"/>
<dbReference type="PANTHER" id="PTHR34144:SF8">
    <property type="entry name" value="GLYCOSYLTRANSFERASE FAMILY 69 PROTEIN"/>
    <property type="match status" value="1"/>
</dbReference>
<protein>
    <recommendedName>
        <fullName evidence="4">Glycosyltransferase family 69 protein</fullName>
    </recommendedName>
</protein>
<evidence type="ECO:0000256" key="1">
    <source>
        <dbReference type="SAM" id="Phobius"/>
    </source>
</evidence>
<keyword evidence="1" id="KW-0812">Transmembrane</keyword>
<dbReference type="EMBL" id="PEDP01000331">
    <property type="protein sequence ID" value="POS86434.1"/>
    <property type="molecule type" value="Genomic_DNA"/>
</dbReference>
<dbReference type="PANTHER" id="PTHR34144">
    <property type="entry name" value="CHROMOSOME 8, WHOLE GENOME SHOTGUN SEQUENCE"/>
    <property type="match status" value="1"/>
</dbReference>
<dbReference type="InterPro" id="IPR021047">
    <property type="entry name" value="Mannosyltransferase_CMT1"/>
</dbReference>
<evidence type="ECO:0000313" key="3">
    <source>
        <dbReference type="Proteomes" id="UP000237438"/>
    </source>
</evidence>
<proteinExistence type="predicted"/>
<name>A0A2S4PWL5_9PEZI</name>
<keyword evidence="1" id="KW-0472">Membrane</keyword>
<dbReference type="AlphaFoldDB" id="A0A2S4PWL5"/>
<dbReference type="Proteomes" id="UP000237438">
    <property type="component" value="Unassembled WGS sequence"/>
</dbReference>
<keyword evidence="3" id="KW-1185">Reference proteome</keyword>
<comment type="caution">
    <text evidence="2">The sequence shown here is derived from an EMBL/GenBank/DDBJ whole genome shotgun (WGS) entry which is preliminary data.</text>
</comment>